<accession>A0ABD2P7X0</accession>
<sequence length="52" mass="6094">MSIPADKEGQSKLLKLRPLIERIRHSTLLVPRKEYLAVDEQIISTKDRHELK</sequence>
<dbReference type="Proteomes" id="UP001516400">
    <property type="component" value="Unassembled WGS sequence"/>
</dbReference>
<evidence type="ECO:0000313" key="2">
    <source>
        <dbReference type="Proteomes" id="UP001516400"/>
    </source>
</evidence>
<keyword evidence="2" id="KW-1185">Reference proteome</keyword>
<gene>
    <name evidence="1" type="ORF">HHI36_001524</name>
</gene>
<feature type="non-terminal residue" evidence="1">
    <location>
        <position position="52"/>
    </location>
</feature>
<name>A0ABD2P7X0_9CUCU</name>
<reference evidence="1 2" key="1">
    <citation type="journal article" date="2021" name="BMC Biol.">
        <title>Horizontally acquired antibacterial genes associated with adaptive radiation of ladybird beetles.</title>
        <authorList>
            <person name="Li H.S."/>
            <person name="Tang X.F."/>
            <person name="Huang Y.H."/>
            <person name="Xu Z.Y."/>
            <person name="Chen M.L."/>
            <person name="Du X.Y."/>
            <person name="Qiu B.Y."/>
            <person name="Chen P.T."/>
            <person name="Zhang W."/>
            <person name="Slipinski A."/>
            <person name="Escalona H.E."/>
            <person name="Waterhouse R.M."/>
            <person name="Zwick A."/>
            <person name="Pang H."/>
        </authorList>
    </citation>
    <scope>NUCLEOTIDE SEQUENCE [LARGE SCALE GENOMIC DNA]</scope>
    <source>
        <strain evidence="1">SYSU2018</strain>
    </source>
</reference>
<proteinExistence type="predicted"/>
<dbReference type="AlphaFoldDB" id="A0ABD2P7X0"/>
<evidence type="ECO:0000313" key="1">
    <source>
        <dbReference type="EMBL" id="KAL3287038.1"/>
    </source>
</evidence>
<organism evidence="1 2">
    <name type="scientific">Cryptolaemus montrouzieri</name>
    <dbReference type="NCBI Taxonomy" id="559131"/>
    <lineage>
        <taxon>Eukaryota</taxon>
        <taxon>Metazoa</taxon>
        <taxon>Ecdysozoa</taxon>
        <taxon>Arthropoda</taxon>
        <taxon>Hexapoda</taxon>
        <taxon>Insecta</taxon>
        <taxon>Pterygota</taxon>
        <taxon>Neoptera</taxon>
        <taxon>Endopterygota</taxon>
        <taxon>Coleoptera</taxon>
        <taxon>Polyphaga</taxon>
        <taxon>Cucujiformia</taxon>
        <taxon>Coccinelloidea</taxon>
        <taxon>Coccinellidae</taxon>
        <taxon>Scymninae</taxon>
        <taxon>Scymnini</taxon>
        <taxon>Cryptolaemus</taxon>
    </lineage>
</organism>
<comment type="caution">
    <text evidence="1">The sequence shown here is derived from an EMBL/GenBank/DDBJ whole genome shotgun (WGS) entry which is preliminary data.</text>
</comment>
<protein>
    <submittedName>
        <fullName evidence="1">Uncharacterized protein</fullName>
    </submittedName>
</protein>
<dbReference type="EMBL" id="JABFTP020000185">
    <property type="protein sequence ID" value="KAL3287038.1"/>
    <property type="molecule type" value="Genomic_DNA"/>
</dbReference>